<name>A0A1G7J167_9FLAO</name>
<reference evidence="1 2" key="1">
    <citation type="submission" date="2016-10" db="EMBL/GenBank/DDBJ databases">
        <authorList>
            <person name="de Groot N.N."/>
        </authorList>
    </citation>
    <scope>NUCLEOTIDE SEQUENCE [LARGE SCALE GENOMIC DNA]</scope>
    <source>
        <strain evidence="1 2">DSM 16195</strain>
    </source>
</reference>
<accession>A0A1G7J167</accession>
<evidence type="ECO:0000313" key="2">
    <source>
        <dbReference type="Proteomes" id="UP000199321"/>
    </source>
</evidence>
<dbReference type="Proteomes" id="UP000199321">
    <property type="component" value="Unassembled WGS sequence"/>
</dbReference>
<dbReference type="AlphaFoldDB" id="A0A1G7J167"/>
<dbReference type="STRING" id="227084.SAMN05421855_10834"/>
<dbReference type="PROSITE" id="PS51257">
    <property type="entry name" value="PROKAR_LIPOPROTEIN"/>
    <property type="match status" value="1"/>
</dbReference>
<proteinExistence type="predicted"/>
<keyword evidence="2" id="KW-1185">Reference proteome</keyword>
<gene>
    <name evidence="1" type="ORF">SAMN05421855_10834</name>
</gene>
<evidence type="ECO:0000313" key="1">
    <source>
        <dbReference type="EMBL" id="SDF18633.1"/>
    </source>
</evidence>
<dbReference type="EMBL" id="FNBA01000008">
    <property type="protein sequence ID" value="SDF18633.1"/>
    <property type="molecule type" value="Genomic_DNA"/>
</dbReference>
<organism evidence="1 2">
    <name type="scientific">Ulvibacter litoralis</name>
    <dbReference type="NCBI Taxonomy" id="227084"/>
    <lineage>
        <taxon>Bacteria</taxon>
        <taxon>Pseudomonadati</taxon>
        <taxon>Bacteroidota</taxon>
        <taxon>Flavobacteriia</taxon>
        <taxon>Flavobacteriales</taxon>
        <taxon>Flavobacteriaceae</taxon>
        <taxon>Ulvibacter</taxon>
    </lineage>
</organism>
<sequence>MSIYLKFQIIAFVLLSTTSCTKQKEIVVTELQSELPIYFDYDGEKEVLWRLNVPQKIQIENTKSYDIFLESVQQIRDLSSARVFELKNGKLHDTHFKKNLIKKGDLKTFIITSNHHITNKSLVYQESLKELFINKKGEIINDSIPVEYINNLKPNQRNLIKAIIAKDSLEIHFLKDKSSPGFEKPVKIPVAR</sequence>
<protein>
    <submittedName>
        <fullName evidence="1">Uncharacterized protein</fullName>
    </submittedName>
</protein>